<comment type="catalytic activity">
    <reaction evidence="1">
        <text>DNA(n) + a 2'-deoxyribonucleoside 5'-triphosphate = DNA(n+1) + diphosphate</text>
        <dbReference type="Rhea" id="RHEA:22508"/>
        <dbReference type="Rhea" id="RHEA-COMP:17339"/>
        <dbReference type="Rhea" id="RHEA-COMP:17340"/>
        <dbReference type="ChEBI" id="CHEBI:33019"/>
        <dbReference type="ChEBI" id="CHEBI:61560"/>
        <dbReference type="ChEBI" id="CHEBI:173112"/>
        <dbReference type="EC" id="2.7.7.49"/>
    </reaction>
</comment>
<reference evidence="2 3" key="1">
    <citation type="submission" date="2024-08" db="EMBL/GenBank/DDBJ databases">
        <title>Insights into the chromosomal genome structure of Flemingia macrophylla.</title>
        <authorList>
            <person name="Ding Y."/>
            <person name="Zhao Y."/>
            <person name="Bi W."/>
            <person name="Wu M."/>
            <person name="Zhao G."/>
            <person name="Gong Y."/>
            <person name="Li W."/>
            <person name="Zhang P."/>
        </authorList>
    </citation>
    <scope>NUCLEOTIDE SEQUENCE [LARGE SCALE GENOMIC DNA]</scope>
    <source>
        <strain evidence="2">DYQJB</strain>
        <tissue evidence="2">Leaf</tissue>
    </source>
</reference>
<dbReference type="GO" id="GO:0046872">
    <property type="term" value="F:metal ion binding"/>
    <property type="evidence" value="ECO:0007669"/>
    <property type="project" value="UniProtKB-KW"/>
</dbReference>
<comment type="function">
    <text evidence="1">Telomerase is a ribonucleoprotein enzyme essential for the replication of chromosome termini in most eukaryotes. It elongates telomeres. It is a reverse transcriptase that adds simple sequence repeats to chromosome ends by copying a template sequence within the RNA component of the enzyme.</text>
</comment>
<comment type="subcellular location">
    <subcellularLocation>
        <location evidence="1">Nucleus</location>
    </subcellularLocation>
    <subcellularLocation>
        <location evidence="1">Chromosome</location>
        <location evidence="1">Telomere</location>
    </subcellularLocation>
</comment>
<dbReference type="InterPro" id="IPR003545">
    <property type="entry name" value="Telomerase_RT"/>
</dbReference>
<evidence type="ECO:0000313" key="3">
    <source>
        <dbReference type="Proteomes" id="UP001603857"/>
    </source>
</evidence>
<comment type="caution">
    <text evidence="2">The sequence shown here is derived from an EMBL/GenBank/DDBJ whole genome shotgun (WGS) entry which is preliminary data.</text>
</comment>
<evidence type="ECO:0000256" key="1">
    <source>
        <dbReference type="RuleBase" id="RU365061"/>
    </source>
</evidence>
<keyword evidence="1" id="KW-0808">Transferase</keyword>
<dbReference type="GO" id="GO:0000781">
    <property type="term" value="C:chromosome, telomeric region"/>
    <property type="evidence" value="ECO:0007669"/>
    <property type="project" value="UniProtKB-SubCell"/>
</dbReference>
<dbReference type="PANTHER" id="PTHR12066:SF0">
    <property type="entry name" value="TELOMERASE REVERSE TRANSCRIPTASE"/>
    <property type="match status" value="1"/>
</dbReference>
<gene>
    <name evidence="2" type="ORF">Fmac_018381</name>
</gene>
<dbReference type="GO" id="GO:0005634">
    <property type="term" value="C:nucleus"/>
    <property type="evidence" value="ECO:0007669"/>
    <property type="project" value="UniProtKB-SubCell"/>
</dbReference>
<keyword evidence="1" id="KW-0460">Magnesium</keyword>
<sequence length="81" mass="9643">MHSMRLNSDIQPILELEKEEVEWLGFHAYIQVLKRKESRHKELLAVLRSRLISHRISGRVSPELKYAINTKNSSLLWDIKY</sequence>
<comment type="similarity">
    <text evidence="1">Belongs to the reverse transcriptase family. Telomerase subfamily.</text>
</comment>
<name>A0ABD1M6R0_9FABA</name>
<dbReference type="AlphaFoldDB" id="A0ABD1M6R0"/>
<dbReference type="PANTHER" id="PTHR12066">
    <property type="entry name" value="TELOMERASE REVERSE TRANSCRIPTASE"/>
    <property type="match status" value="1"/>
</dbReference>
<dbReference type="GO" id="GO:0003964">
    <property type="term" value="F:RNA-directed DNA polymerase activity"/>
    <property type="evidence" value="ECO:0007669"/>
    <property type="project" value="UniProtKB-KW"/>
</dbReference>
<keyword evidence="3" id="KW-1185">Reference proteome</keyword>
<keyword evidence="1" id="KW-0779">Telomere</keyword>
<keyword evidence="1" id="KW-0695">RNA-directed DNA polymerase</keyword>
<organism evidence="2 3">
    <name type="scientific">Flemingia macrophylla</name>
    <dbReference type="NCBI Taxonomy" id="520843"/>
    <lineage>
        <taxon>Eukaryota</taxon>
        <taxon>Viridiplantae</taxon>
        <taxon>Streptophyta</taxon>
        <taxon>Embryophyta</taxon>
        <taxon>Tracheophyta</taxon>
        <taxon>Spermatophyta</taxon>
        <taxon>Magnoliopsida</taxon>
        <taxon>eudicotyledons</taxon>
        <taxon>Gunneridae</taxon>
        <taxon>Pentapetalae</taxon>
        <taxon>rosids</taxon>
        <taxon>fabids</taxon>
        <taxon>Fabales</taxon>
        <taxon>Fabaceae</taxon>
        <taxon>Papilionoideae</taxon>
        <taxon>50 kb inversion clade</taxon>
        <taxon>NPAAA clade</taxon>
        <taxon>indigoferoid/millettioid clade</taxon>
        <taxon>Phaseoleae</taxon>
        <taxon>Flemingia</taxon>
    </lineage>
</organism>
<dbReference type="EC" id="2.7.7.49" evidence="1"/>
<keyword evidence="1" id="KW-0158">Chromosome</keyword>
<dbReference type="Proteomes" id="UP001603857">
    <property type="component" value="Unassembled WGS sequence"/>
</dbReference>
<protein>
    <recommendedName>
        <fullName evidence="1">Telomerase reverse transcriptase</fullName>
        <ecNumber evidence="1">2.7.7.49</ecNumber>
    </recommendedName>
    <alternativeName>
        <fullName evidence="1">Telomerase catalytic subunit</fullName>
    </alternativeName>
</protein>
<keyword evidence="1" id="KW-0479">Metal-binding</keyword>
<accession>A0ABD1M6R0</accession>
<dbReference type="Gene3D" id="1.10.357.90">
    <property type="match status" value="1"/>
</dbReference>
<keyword evidence="1" id="KW-0548">Nucleotidyltransferase</keyword>
<dbReference type="EMBL" id="JBGMDY010000006">
    <property type="protein sequence ID" value="KAL2330800.1"/>
    <property type="molecule type" value="Genomic_DNA"/>
</dbReference>
<proteinExistence type="inferred from homology"/>
<evidence type="ECO:0000313" key="2">
    <source>
        <dbReference type="EMBL" id="KAL2330800.1"/>
    </source>
</evidence>
<keyword evidence="1" id="KW-0539">Nucleus</keyword>